<keyword evidence="1" id="KW-1133">Transmembrane helix</keyword>
<dbReference type="Proteomes" id="UP001321804">
    <property type="component" value="Chromosome"/>
</dbReference>
<accession>A0AAU9CTC4</accession>
<sequence>MKFIRLRFFHQRYQLGLLLGLIIIVIHICLGQIPDTEYLNGVRINHVAIFEWIGFDLNMVFPNFFYLVLPILCSLGPSLAITEDLKSGFASRMTQFSFRRYLIGNLGISFLWGAFTVIIPLLIDCLTALWLFPNVTPNLIASYGLEIVPGLTYGAKLFYQQPFLLVLGYIILGGITGGIYALISVLSGIISRNLYLAASTPLILVTIVTLISNVFPKFIYSPTYIMMPSSQKSIPPLNIVCVIYSLIIVGLIGGIWNEFKHKIVI</sequence>
<evidence type="ECO:0000313" key="2">
    <source>
        <dbReference type="EMBL" id="BDR55611.1"/>
    </source>
</evidence>
<organism evidence="2 3">
    <name type="scientific">Xylocopilactobacillus apis</name>
    <dbReference type="NCBI Taxonomy" id="2932183"/>
    <lineage>
        <taxon>Bacteria</taxon>
        <taxon>Bacillati</taxon>
        <taxon>Bacillota</taxon>
        <taxon>Bacilli</taxon>
        <taxon>Lactobacillales</taxon>
        <taxon>Lactobacillaceae</taxon>
        <taxon>Xylocopilactobacillus</taxon>
    </lineage>
</organism>
<keyword evidence="1" id="KW-0812">Transmembrane</keyword>
<dbReference type="KEGG" id="xak:KIMC2_01730"/>
<feature type="transmembrane region" description="Helical" evidence="1">
    <location>
        <begin position="102"/>
        <end position="123"/>
    </location>
</feature>
<proteinExistence type="predicted"/>
<dbReference type="EMBL" id="AP026801">
    <property type="protein sequence ID" value="BDR55611.1"/>
    <property type="molecule type" value="Genomic_DNA"/>
</dbReference>
<feature type="transmembrane region" description="Helical" evidence="1">
    <location>
        <begin position="195"/>
        <end position="215"/>
    </location>
</feature>
<gene>
    <name evidence="2" type="ORF">KIMC2_01730</name>
</gene>
<feature type="transmembrane region" description="Helical" evidence="1">
    <location>
        <begin position="64"/>
        <end position="81"/>
    </location>
</feature>
<evidence type="ECO:0000313" key="3">
    <source>
        <dbReference type="Proteomes" id="UP001321804"/>
    </source>
</evidence>
<dbReference type="RefSeq" id="WP_317697084.1">
    <property type="nucleotide sequence ID" value="NZ_AP026801.1"/>
</dbReference>
<feature type="transmembrane region" description="Helical" evidence="1">
    <location>
        <begin position="235"/>
        <end position="256"/>
    </location>
</feature>
<dbReference type="AlphaFoldDB" id="A0AAU9CTC4"/>
<evidence type="ECO:0008006" key="4">
    <source>
        <dbReference type="Google" id="ProtNLM"/>
    </source>
</evidence>
<feature type="transmembrane region" description="Helical" evidence="1">
    <location>
        <begin position="163"/>
        <end position="183"/>
    </location>
</feature>
<reference evidence="2 3" key="1">
    <citation type="journal article" date="2023" name="Microbiol. Spectr.">
        <title>Symbiosis of Carpenter Bees with Uncharacterized Lactic Acid Bacteria Showing NAD Auxotrophy.</title>
        <authorList>
            <person name="Kawasaki S."/>
            <person name="Ozawa K."/>
            <person name="Mori T."/>
            <person name="Yamamoto A."/>
            <person name="Ito M."/>
            <person name="Ohkuma M."/>
            <person name="Sakamoto M."/>
            <person name="Matsutani M."/>
        </authorList>
    </citation>
    <scope>NUCLEOTIDE SEQUENCE [LARGE SCALE GENOMIC DNA]</scope>
    <source>
        <strain evidence="2 3">KimC2</strain>
    </source>
</reference>
<keyword evidence="1" id="KW-0472">Membrane</keyword>
<name>A0AAU9CTC4_9LACO</name>
<protein>
    <recommendedName>
        <fullName evidence="4">ABC-2 family transporter protein</fullName>
    </recommendedName>
</protein>
<keyword evidence="3" id="KW-1185">Reference proteome</keyword>
<evidence type="ECO:0000256" key="1">
    <source>
        <dbReference type="SAM" id="Phobius"/>
    </source>
</evidence>